<keyword evidence="1" id="KW-0159">Chromosome partition</keyword>
<dbReference type="PANTHER" id="PTHR33375">
    <property type="entry name" value="CHROMOSOME-PARTITIONING PROTEIN PARB-RELATED"/>
    <property type="match status" value="1"/>
</dbReference>
<dbReference type="InterPro" id="IPR036086">
    <property type="entry name" value="ParB/Sulfiredoxin_sf"/>
</dbReference>
<reference evidence="3" key="1">
    <citation type="submission" date="2021-10" db="EMBL/GenBank/DDBJ databases">
        <title>Collection of gut derived symbiotic bacterial strains cultured from healthy donors.</title>
        <authorList>
            <person name="Lin H."/>
            <person name="Littmann E."/>
            <person name="Claire K."/>
            <person name="Pamer E."/>
        </authorList>
    </citation>
    <scope>NUCLEOTIDE SEQUENCE</scope>
    <source>
        <strain evidence="3">MSK.7.16</strain>
    </source>
</reference>
<comment type="caution">
    <text evidence="3">The sequence shown here is derived from an EMBL/GenBank/DDBJ whole genome shotgun (WGS) entry which is preliminary data.</text>
</comment>
<sequence>MKSLSEALRGASQKQNMNFVDENKIYYKDIDELYPNPHNEKFYNRITKENIQDLKQSILTLGGITNPLTVTEHSDGKLYIVSGNRRREAIKQLFEEGLIKDKKVPYKIKIFQNEEDELKTIILLNTQRKKSIFEERNEYIFLFDMFKKEKQIMNISGDTRDYVAKKIGISPVMLQRYLNLDKLAIEIQNAINNQDISFSAGIEFLGVDKDIQIKIFNKLKEENNLKVGAIRLLKKESSKSNTIDNNLSDVNNNLVNTDNAINNTDKDMFIEENNALSDTSNDAGEDMFIEENNALSDTSNDAGEHMQKKNIFEGVISDLKPFIKEDDIHIRENNKSNNSEDNDSSNVKDLSYGKQFWKRQIESFLELIKKDGNDIDVKDKEDCILTGKKLIETLTK</sequence>
<accession>A0AAW4U2R4</accession>
<dbReference type="GO" id="GO:0045881">
    <property type="term" value="P:positive regulation of sporulation resulting in formation of a cellular spore"/>
    <property type="evidence" value="ECO:0007669"/>
    <property type="project" value="TreeGrafter"/>
</dbReference>
<dbReference type="SMART" id="SM00470">
    <property type="entry name" value="ParB"/>
    <property type="match status" value="1"/>
</dbReference>
<dbReference type="PANTHER" id="PTHR33375:SF1">
    <property type="entry name" value="CHROMOSOME-PARTITIONING PROTEIN PARB-RELATED"/>
    <property type="match status" value="1"/>
</dbReference>
<dbReference type="Proteomes" id="UP001198190">
    <property type="component" value="Unassembled WGS sequence"/>
</dbReference>
<dbReference type="RefSeq" id="WP_227153106.1">
    <property type="nucleotide sequence ID" value="NZ_JAJCGD010000026.1"/>
</dbReference>
<gene>
    <name evidence="3" type="ORF">LIY65_08935</name>
</gene>
<dbReference type="EMBL" id="JAJCGD010000026">
    <property type="protein sequence ID" value="MCB6828815.1"/>
    <property type="molecule type" value="Genomic_DNA"/>
</dbReference>
<evidence type="ECO:0000256" key="1">
    <source>
        <dbReference type="ARBA" id="ARBA00022829"/>
    </source>
</evidence>
<dbReference type="SUPFAM" id="SSF109709">
    <property type="entry name" value="KorB DNA-binding domain-like"/>
    <property type="match status" value="1"/>
</dbReference>
<protein>
    <submittedName>
        <fullName evidence="3">ParB N-terminal domain-containing protein</fullName>
    </submittedName>
</protein>
<dbReference type="Gene3D" id="1.10.10.2830">
    <property type="match status" value="1"/>
</dbReference>
<dbReference type="Pfam" id="PF02195">
    <property type="entry name" value="ParB_N"/>
    <property type="match status" value="1"/>
</dbReference>
<evidence type="ECO:0000313" key="3">
    <source>
        <dbReference type="EMBL" id="MCB6828815.1"/>
    </source>
</evidence>
<feature type="domain" description="ParB-like N-terminal" evidence="2">
    <location>
        <begin position="26"/>
        <end position="126"/>
    </location>
</feature>
<dbReference type="GO" id="GO:0007059">
    <property type="term" value="P:chromosome segregation"/>
    <property type="evidence" value="ECO:0007669"/>
    <property type="project" value="UniProtKB-KW"/>
</dbReference>
<dbReference type="Pfam" id="PF17762">
    <property type="entry name" value="HTH_ParB"/>
    <property type="match status" value="1"/>
</dbReference>
<dbReference type="CDD" id="cd16387">
    <property type="entry name" value="ParB_N_Srx"/>
    <property type="match status" value="1"/>
</dbReference>
<proteinExistence type="predicted"/>
<dbReference type="InterPro" id="IPR041468">
    <property type="entry name" value="HTH_ParB/Spo0J"/>
</dbReference>
<dbReference type="InterPro" id="IPR003115">
    <property type="entry name" value="ParB_N"/>
</dbReference>
<name>A0AAW4U2R4_9FIRM</name>
<dbReference type="Gene3D" id="3.90.1530.30">
    <property type="match status" value="1"/>
</dbReference>
<evidence type="ECO:0000313" key="4">
    <source>
        <dbReference type="Proteomes" id="UP001198190"/>
    </source>
</evidence>
<dbReference type="SUPFAM" id="SSF110849">
    <property type="entry name" value="ParB/Sulfiredoxin"/>
    <property type="match status" value="1"/>
</dbReference>
<dbReference type="AlphaFoldDB" id="A0AAW4U2R4"/>
<dbReference type="InterPro" id="IPR050336">
    <property type="entry name" value="Chromosome_partition/occlusion"/>
</dbReference>
<evidence type="ECO:0000259" key="2">
    <source>
        <dbReference type="SMART" id="SM00470"/>
    </source>
</evidence>
<organism evidence="3 4">
    <name type="scientific">Megamonas funiformis</name>
    <dbReference type="NCBI Taxonomy" id="437897"/>
    <lineage>
        <taxon>Bacteria</taxon>
        <taxon>Bacillati</taxon>
        <taxon>Bacillota</taxon>
        <taxon>Negativicutes</taxon>
        <taxon>Selenomonadales</taxon>
        <taxon>Selenomonadaceae</taxon>
        <taxon>Megamonas</taxon>
    </lineage>
</organism>
<dbReference type="GO" id="GO:0005694">
    <property type="term" value="C:chromosome"/>
    <property type="evidence" value="ECO:0007669"/>
    <property type="project" value="TreeGrafter"/>
</dbReference>